<keyword evidence="2" id="KW-0808">Transferase</keyword>
<dbReference type="InterPro" id="IPR023213">
    <property type="entry name" value="CAT-like_dom_sf"/>
</dbReference>
<keyword evidence="3" id="KW-0012">Acyltransferase</keyword>
<reference evidence="4 5" key="1">
    <citation type="submission" date="2021-02" db="EMBL/GenBank/DDBJ databases">
        <title>Plant Genome Project.</title>
        <authorList>
            <person name="Zhang R.-G."/>
        </authorList>
    </citation>
    <scope>NUCLEOTIDE SEQUENCE [LARGE SCALE GENOMIC DNA]</scope>
    <source>
        <tissue evidence="4">Leaves</tissue>
    </source>
</reference>
<protein>
    <submittedName>
        <fullName evidence="4">Uncharacterized protein</fullName>
    </submittedName>
</protein>
<sequence length="471" mass="53021">MSCDTQGKRDCTCKLAALYNLAITIPHHRILIVSEIRIRIMKIDVEVISREIIKPATSTPDHLHHYKFSFLDQLTPSSFYIPLIYFYSLDHKLSNNEKSTHLKTSLSKVLHHYYPLAGFIKENYIDCKNGGVLVLEAQVNCQLSEILQSPNPDKFVNKFLPDDANNLVLAIQVNFFSCGSVAIGVLISHKIADASSILTFVKNWAETGRGNGDNIVPPKFVGATLFPPKDGIRSLGTFVAENVVLNRFVFTDSKIAALKGKYVISSTDKGRIYPTRYEALSCFLFSRFAASTEVKEGHKKSYLLISPVNLRKRMDPPLLDDCFGNISGSAKTFISLEDDIGENGYSYGLVNKLKEEIKKINKDYVKKLEDGILDFDLNTMEVSIEDKPLKQEMDFFSCSSYCRFPTYEADFGWGRPVWVAFGDLSQRNSTVLMDNRTGDGIEAWIHLTKEDMAIFETDEELLTYASPTSCP</sequence>
<keyword evidence="5" id="KW-1185">Reference proteome</keyword>
<dbReference type="Gene3D" id="3.30.559.10">
    <property type="entry name" value="Chloramphenicol acetyltransferase-like domain"/>
    <property type="match status" value="2"/>
</dbReference>
<name>A0ABQ8I5F6_9ROSI</name>
<comment type="similarity">
    <text evidence="1">Belongs to the plant acyltransferase family.</text>
</comment>
<gene>
    <name evidence="4" type="ORF">JRO89_XS04G0157600</name>
</gene>
<dbReference type="Pfam" id="PF02458">
    <property type="entry name" value="Transferase"/>
    <property type="match status" value="1"/>
</dbReference>
<dbReference type="PANTHER" id="PTHR31623:SF46">
    <property type="entry name" value="VINORINE SYNTHASE-LIKE"/>
    <property type="match status" value="1"/>
</dbReference>
<dbReference type="EMBL" id="JAFEMO010000004">
    <property type="protein sequence ID" value="KAH7571867.1"/>
    <property type="molecule type" value="Genomic_DNA"/>
</dbReference>
<dbReference type="Proteomes" id="UP000827721">
    <property type="component" value="Unassembled WGS sequence"/>
</dbReference>
<evidence type="ECO:0000256" key="3">
    <source>
        <dbReference type="ARBA" id="ARBA00023315"/>
    </source>
</evidence>
<comment type="caution">
    <text evidence="4">The sequence shown here is derived from an EMBL/GenBank/DDBJ whole genome shotgun (WGS) entry which is preliminary data.</text>
</comment>
<proteinExistence type="inferred from homology"/>
<evidence type="ECO:0000256" key="1">
    <source>
        <dbReference type="ARBA" id="ARBA00009861"/>
    </source>
</evidence>
<evidence type="ECO:0000313" key="5">
    <source>
        <dbReference type="Proteomes" id="UP000827721"/>
    </source>
</evidence>
<accession>A0ABQ8I5F6</accession>
<organism evidence="4 5">
    <name type="scientific">Xanthoceras sorbifolium</name>
    <dbReference type="NCBI Taxonomy" id="99658"/>
    <lineage>
        <taxon>Eukaryota</taxon>
        <taxon>Viridiplantae</taxon>
        <taxon>Streptophyta</taxon>
        <taxon>Embryophyta</taxon>
        <taxon>Tracheophyta</taxon>
        <taxon>Spermatophyta</taxon>
        <taxon>Magnoliopsida</taxon>
        <taxon>eudicotyledons</taxon>
        <taxon>Gunneridae</taxon>
        <taxon>Pentapetalae</taxon>
        <taxon>rosids</taxon>
        <taxon>malvids</taxon>
        <taxon>Sapindales</taxon>
        <taxon>Sapindaceae</taxon>
        <taxon>Xanthoceroideae</taxon>
        <taxon>Xanthoceras</taxon>
    </lineage>
</organism>
<dbReference type="PANTHER" id="PTHR31623">
    <property type="entry name" value="F21J9.9"/>
    <property type="match status" value="1"/>
</dbReference>
<evidence type="ECO:0000313" key="4">
    <source>
        <dbReference type="EMBL" id="KAH7571867.1"/>
    </source>
</evidence>
<evidence type="ECO:0000256" key="2">
    <source>
        <dbReference type="ARBA" id="ARBA00022679"/>
    </source>
</evidence>